<dbReference type="NCBIfam" id="TIGR01901">
    <property type="entry name" value="adhes_NPXG"/>
    <property type="match status" value="1"/>
</dbReference>
<dbReference type="OrthoDB" id="218680at2"/>
<dbReference type="Proteomes" id="UP000285575">
    <property type="component" value="Unassembled WGS sequence"/>
</dbReference>
<comment type="caution">
    <text evidence="7">The sequence shown here is derived from an EMBL/GenBank/DDBJ whole genome shotgun (WGS) entry which is preliminary data.</text>
</comment>
<feature type="domain" description="Filamentous haemagglutinin FhaB/tRNA nuclease CdiA-like TPS" evidence="6">
    <location>
        <begin position="81"/>
        <end position="193"/>
    </location>
</feature>
<dbReference type="Pfam" id="PF18657">
    <property type="entry name" value="YDG"/>
    <property type="match status" value="24"/>
</dbReference>
<feature type="compositionally biased region" description="Low complexity" evidence="4">
    <location>
        <begin position="10"/>
        <end position="40"/>
    </location>
</feature>
<evidence type="ECO:0000313" key="8">
    <source>
        <dbReference type="Proteomes" id="UP000285575"/>
    </source>
</evidence>
<organism evidence="7 8">
    <name type="scientific">Rubrivivax rivuli</name>
    <dbReference type="NCBI Taxonomy" id="1862385"/>
    <lineage>
        <taxon>Bacteria</taxon>
        <taxon>Pseudomonadati</taxon>
        <taxon>Pseudomonadota</taxon>
        <taxon>Betaproteobacteria</taxon>
        <taxon>Burkholderiales</taxon>
        <taxon>Sphaerotilaceae</taxon>
        <taxon>Rubrivivax</taxon>
    </lineage>
</organism>
<dbReference type="GO" id="GO:0005576">
    <property type="term" value="C:extracellular region"/>
    <property type="evidence" value="ECO:0007669"/>
    <property type="project" value="UniProtKB-SubCell"/>
</dbReference>
<evidence type="ECO:0000256" key="4">
    <source>
        <dbReference type="SAM" id="MobiDB-lite"/>
    </source>
</evidence>
<comment type="subcellular location">
    <subcellularLocation>
        <location evidence="1">Secreted</location>
    </subcellularLocation>
</comment>
<keyword evidence="5" id="KW-1133">Transmembrane helix</keyword>
<keyword evidence="5" id="KW-0472">Membrane</keyword>
<dbReference type="PANTHER" id="PTHR12338:SF8">
    <property type="entry name" value="HEME_HEMOPEXIN-BINDING PROTEIN"/>
    <property type="match status" value="1"/>
</dbReference>
<sequence>MKCAGAAPLTPAARSPAMPTRPAAPATPPSTAVLTAARAPRAARRRTRRLRPRLLRLSRLLAWLLAAWAGPGTLALAQVAPGSLPSGGQVVVGSGTLVHSPNLLVIQQNTARLGLDWQSFNIGSGATVEFRQPSASSVALNRVLGHSGTEIYGQLRANGQVFLTNPNGVLFAPGARVDVGGLVASTLDITQQDFADGRYVFSSTSAGGTVRNQGSLNASTGGYLALFGQQVVNQGDIQVDAGSVVLASGRAATVSISGSGLISAAVTPGLVSGQVDNAGRIQADGGVVTLNARSAQDIAGSLVNNSGIVRANTLVERGGEIWITGDQVASSGTLQAAAPARGNAGQITVKGDMVSGRLALAGQIDVSAANGRGGNVETSAAHVGIARSTQVDSRGSVGTGHWLIDPTDFTVAAGNGAQTTSGIGADTLASNLASTSITLATAPTGSEPGDIHVNADVTWGSNNTLTLQASRNINLNASLTATGTSAGLVLTPGTGGSLRMLTTDTLSPKITLSGANATLNIAGQAYTLVRDVAGLQALQSGLAGRYALAVDIDASSTATNGFTPIGNEAGTSVTTTNAFTGTFEGLGHTITGLTINRSGGTANAVGLFASTNNATLRNFQLVGGAVSGRMFVGAVAGYTNGSTTLSNVRSSATVTATTTDGSAVRAGGLVGLMAGSNAAAGVSDSVATGAVGATVANNTTANVGGLVGEVDAGSLSLVRSTGAVTVSLASGTNDVNITAGGLVGRHSGGAIANATATGNVSGGRYTGGLVGYLDAGSLNTVRSDGAVSGSGDAGGLLGYATGTGSLTTAEARGSVTSSSTTSYSVGGAVGYLALTGALSGITAAGNVSGGSFTGGVVGYYNPTTAISAATLGSVNHATKTITGGAWVGGFIGYMNQAASVTGLSASSTVVATATGGAAGGIIGRSSGAVSGSSAGGSVSGPAAVGGLVGVAAGSGGLSGSSASAAVSGTGTAGEVGGLVGRYNNTGNLDGGSASGAVQGGSGTSGITGGLVGNFDSTASIVNASTALTNTVTGFGDVGGLVGQAYGTGTAAITGATVRGTVQGGTAGGVGGLVGEFGMAGGWSSVTVEGAVTGGLYTGGLVGYYASSAPITNGTYTPASVTGGGYAGGIVGYMASSAAIAGTSAANPWVIGTQVTATSTSGAAGGLAGRTAGSVSNIRTTGTVTGADAAGGVIGRADGTGTLTQLRATGNVSSSSADAGVGGVVGTLSFAGSVNNATGTGTVSGGRYGGGVIGYFNGSAALQTLRGEGAVSSGGDAGGVVGYAGGSGSITDADGLGNVTSTDASNYSVGGAIGYFSLSGGLGDITAAGNVSGGAQTGGVVGYYAASTALTGTSLSYTNSASRTVTGAYWVGGLIGYSNASSITGLSSAATVAVSGTSSSASAGGLVGRTGGSVISSSASGSVTSPGRAGGLVGQADGTVNFTDSSASGAVSGANIAGGLIGYATGTAQLLRAGATGTVFTRATGGGLVGVLDSGGITDSNASGTVSGLSDGVAYVGGLVGQYGSGCYFCTLNANFTITNSHATGAVRADASAFYAGGLIGYVYSGVLVGVTASGNVTAVDSLNANSNEAVGGLVGYFGSYNQRSSITNSSASGAVTGGYYSGGLVGQYLGGALSNSSASGAVSGGVESGGLIGYANLYGPMTNVSASGAVTASGTAGSSRVGGLVGRMYFYTPDNITGGSLTNGSASGNVIGTAGSGEAGGLIGWLGAYNAETGPVNDSRATGNVTGGNTTGGLIGYFDNGGGHSALLNSHATGSVSGGAVVGGLVGNYNRTAATGRADDITNSYATGNVSGSTYLGGLVGLFDGRHGILGSYATGDVLANSSINDKYLGGLVGYYNTRHTSTSNLTDINASYATGRVSLQPGSVLASFADVYAGGLVGYMLGQTAGNAVVDAYATGAVTLAATSGRLYAGGLVGYATGGQSVLRGYATGAVSATGGTSRNAGGLLAGRASTVSVVTDSHWDSTTTGQASSLGGGTARSTAEMRQATSFSGWSLNTGGTGGTVWRLYEGQTAPLLSRFLTPRTLTLADASKVYDGTRSFGNATLTAVNGAIDRPERIFVTTTSADVGSYSIGAAGVYSVQNGYDLTVSGSATLTVTPRPITLAGVVADKVYDGTRSATLLTTAQPAGLVAGETLTVNTTGASATFDTRNVGQNKAVTITGLSLADGTGKASNYTLASASSSTASITPAPLNVGGFTATSRAYDGSVTVAVSANGGTVSGVIGSDDVTANVSGVTSGTVANKNVGTAKPVTVLGATLTGADAGNYTIAGINAVTVNITPRTLTVNGLRGNNRQYNQSTAVSVPTSTGELSGVVTGDVLQLRSTTINATMADRHAGTGKAVAVPGSSLQLRGVDAANYVVGDATATVDIARAIVYFYADYFGSSNDKVYDGNALASGVTPYAYPSTVGSYLLAGTTTYGLDNLVLTYDTPRYADKNVSYSGTTVISKTITASNAALGGTDAGNYVLDSTSATTSGRITPRSLAVTGVSATSRAYDGTANVSVNVSNAAVDTTQLVSGDNVTVTVPSSGTVVGTMLNKNAGTAKAVTVPGFSLSGTDALNYSLSGSAGVTVDITRKALTASYVAVDKVYDGNAYAALSVSSTDIVAGDVVRFFADQTYCTLCGYGFFATSGSTPTSYTTSKDAGTGKTVVVTTNGLFGADAGNYTLQNPTATLTGSITPKGITPVFTGVNKVYDGSTTATVNLNTSASGIFSGDAVSLTRTATFDTKDAGTGKTVSISGIAFTGAAAANYTLSTTTATTTAAITPKPLAVAGVTATDRNYDGSTNVALTVGTLGATGVVGGDVVTVVAPTGGLVNGTIATKGVGQAKPVTVAGLSLSGADAGNYSINGSQGVTVNITPRPLTAVYTGISREYNGGVSAAVSVASPDAVAGDVLTYTQNAIYTGLDARNVGTNKPIAVTSIVLGGTDAANYSLLNTSASTTGSITPKGITVSYTGLSRAYNGLADTSANVTGTSSGLVAGDQVGFSQTATFAGNGAVGTGKAVNVSGITLTGAQAANYSVLNSTATTTASITPRLIGVTGVLATSRVYDGTLTVQLSTAGATVLPSGVLAGDTVSVVLPSGGITTGTMATKDAGTNKPVTISGLTLTGASAANYAVGGEGLTVNITPRPLTATYSALDRVYNAGTTATVTGTSADILAGDVGALTIVASGAFTDGKNVGTGKAVAVSGGFLSGAERNNYSLVNPTGTATASITPRPLTASYTGGTRVYDGSVTAPVTASDAAVLAGDQLGFTQTAVFTGAGAKNVGNGKAIAISNIALTGADAANYVLLGTTASASGRITPKPISIDGITGATATPRVYDGTTTVAVVVSGGGTIAPSSADIVSGDTVTINLPAGGITTGTMANKNAGTGKAVAVDGLTLTGADAGNYVVAATTGITVDIARKALNAAYTGVNRVYDGSTVGSATGTSADIVFGDTVNITATGVFTGDGARNVGTGKTLSLLNGTLTGADAANYALVNTSGSTTASITPRPVTPAYTGLAKVYDGTTSALVQATGAGFISGDAVQLSQTAVFTGNKNVGTAKPIAVSGITLQGADAANYSLTATSAATTGSITPKPLRIDGLTGVSATDRVYDGSTTVNVVVSASGPIAPNPQDVVAGDVVTVTAPPTGNTTGTMADKHVGSSKPVAVAGLNLGGADAANYSITATSGVTVNITPRPLTAVYTATTREYDGSTAVAVTGSSADIVAGDTLTIAGTGAYTGNGARNAGTGKTANVLSMAFSGADAANYSLVNPTGTATGTITPRALVVSYSGGTRVYDGTTAAPVNGSVDRLVAGDDARLTQTAVFTGNGAKNVGTGKAVAVSNIALTGTDAANYTLNVSSSSTAANVTPRPLRIDGFTGVVASDRVYDGTTAVAITVQGGGSLGANAADLITGDDVTVVAPPSGSTAGTLADKNVGTNKPVTVAGVTLSGADAGNYTVAAATGVTVNITPRPLTAVWTGLSRVYDGSTAASLSGSSADILAGDVLTLSATGQFTGNGARNAGIGKSISFSNALLAGADALNYLLTNPSGTATADITPRTLNISYTGGTRVYDGTAVAPVSATLGGLVAGDTVATAQTAVFTGTGAKNVGDNKAVQVSAITLQGADAGNYAVASDTASATASITPRPLNVSGLSGLQAVNRVYDGTRDVQITGTLVVGSTSGNVIPGDDISVNLPGGSVNTGTMVDKNAGSGKAVAISGLSLGGADALNYQITGTAGLTVDIAPRPVALLGVAALNRLYDGTRVVALDTSGGSLQGALAGDNLQLLTSGVTGTVADKNAGTGKAVTVSGAGFGLGGSDAPNYSLLASGLTVDISPRSVVVTATGVDKVYDGNNLAQVVYGNDALAGDDLRVSAASSRFASANAGNGVAIAVNGLSLGGADAGNYRIDTPTLGTNANILRKAATLTANSPPDKVYGETMGLPGSAFSVSGLVQGESLGSVTLSSAGAEARANVGSYAITASNAGGGNVNLDNYLLSYVPGTLRVTPRPLTVAANSVVRFDDGQNPSSYGFSTSTGGLVNGDSIGAVAVTAPAASQGAKGVSVFTLQAAGAQFSSGSASNYSISYGNGLLLVLPTPPRVDDVNAGGGDGPQGLAVLADPVAVAAAEKLLTQLAAQITAPAEGTGARPATGGGPGEAAQPLTPEAATAAAQAVAALLSGDPARVNLPALQGLPLLSFEPSLRRLLAGAASFRNPPATPPAP</sequence>
<name>A0A437RHM5_9BURK</name>
<keyword evidence="2" id="KW-0964">Secreted</keyword>
<proteinExistence type="predicted"/>
<evidence type="ECO:0000256" key="2">
    <source>
        <dbReference type="ARBA" id="ARBA00022525"/>
    </source>
</evidence>
<dbReference type="SUPFAM" id="SSF51126">
    <property type="entry name" value="Pectin lyase-like"/>
    <property type="match status" value="1"/>
</dbReference>
<accession>A0A437RHM5</accession>
<evidence type="ECO:0000313" key="7">
    <source>
        <dbReference type="EMBL" id="RVU46239.1"/>
    </source>
</evidence>
<dbReference type="InterPro" id="IPR050909">
    <property type="entry name" value="Bact_Autotransporter_VF"/>
</dbReference>
<dbReference type="InterPro" id="IPR041248">
    <property type="entry name" value="YDG"/>
</dbReference>
<reference evidence="7 8" key="1">
    <citation type="submission" date="2019-01" db="EMBL/GenBank/DDBJ databases">
        <authorList>
            <person name="Chen W.-M."/>
        </authorList>
    </citation>
    <scope>NUCLEOTIDE SEQUENCE [LARGE SCALE GENOMIC DNA]</scope>
    <source>
        <strain evidence="7 8">KYPY4</strain>
    </source>
</reference>
<evidence type="ECO:0000259" key="6">
    <source>
        <dbReference type="SMART" id="SM00912"/>
    </source>
</evidence>
<protein>
    <submittedName>
        <fullName evidence="7">Filamentous hemagglutinin N-terminal domain-containing protein</fullName>
    </submittedName>
</protein>
<dbReference type="Gene3D" id="2.160.20.110">
    <property type="match status" value="8"/>
</dbReference>
<evidence type="ECO:0000256" key="5">
    <source>
        <dbReference type="SAM" id="Phobius"/>
    </source>
</evidence>
<feature type="region of interest" description="Disordered" evidence="4">
    <location>
        <begin position="1"/>
        <end position="45"/>
    </location>
</feature>
<evidence type="ECO:0000256" key="1">
    <source>
        <dbReference type="ARBA" id="ARBA00004613"/>
    </source>
</evidence>
<keyword evidence="5" id="KW-0812">Transmembrane</keyword>
<dbReference type="PANTHER" id="PTHR12338">
    <property type="entry name" value="AUTOTRANSPORTER"/>
    <property type="match status" value="1"/>
</dbReference>
<feature type="transmembrane region" description="Helical" evidence="5">
    <location>
        <begin position="54"/>
        <end position="77"/>
    </location>
</feature>
<evidence type="ECO:0000256" key="3">
    <source>
        <dbReference type="ARBA" id="ARBA00022729"/>
    </source>
</evidence>
<keyword evidence="3" id="KW-0732">Signal</keyword>
<dbReference type="EMBL" id="SACR01000003">
    <property type="protein sequence ID" value="RVU46239.1"/>
    <property type="molecule type" value="Genomic_DNA"/>
</dbReference>
<dbReference type="InterPro" id="IPR008638">
    <property type="entry name" value="FhaB/CdiA-like_TPS"/>
</dbReference>
<dbReference type="SMART" id="SM00912">
    <property type="entry name" value="Haemagg_act"/>
    <property type="match status" value="1"/>
</dbReference>
<gene>
    <name evidence="7" type="ORF">EOE66_10315</name>
</gene>
<dbReference type="InterPro" id="IPR011050">
    <property type="entry name" value="Pectin_lyase_fold/virulence"/>
</dbReference>
<dbReference type="InterPro" id="IPR012334">
    <property type="entry name" value="Pectin_lyas_fold"/>
</dbReference>
<feature type="region of interest" description="Disordered" evidence="4">
    <location>
        <begin position="4633"/>
        <end position="4656"/>
    </location>
</feature>
<dbReference type="Pfam" id="PF18676">
    <property type="entry name" value="MBG_2"/>
    <property type="match status" value="1"/>
</dbReference>
<dbReference type="Gene3D" id="2.160.20.10">
    <property type="entry name" value="Single-stranded right-handed beta-helix, Pectin lyase-like"/>
    <property type="match status" value="1"/>
</dbReference>
<dbReference type="InterPro" id="IPR041286">
    <property type="entry name" value="MBG_2"/>
</dbReference>
<keyword evidence="8" id="KW-1185">Reference proteome</keyword>